<reference evidence="7" key="1">
    <citation type="submission" date="2022-11" db="UniProtKB">
        <authorList>
            <consortium name="WormBaseParasite"/>
        </authorList>
    </citation>
    <scope>IDENTIFICATION</scope>
</reference>
<dbReference type="Gene3D" id="3.30.40.10">
    <property type="entry name" value="Zinc/RING finger domain, C3HC4 (zinc finger)"/>
    <property type="match status" value="1"/>
</dbReference>
<evidence type="ECO:0000313" key="7">
    <source>
        <dbReference type="WBParaSite" id="nRc.2.0.1.t34066-RA"/>
    </source>
</evidence>
<keyword evidence="2" id="KW-0863">Zinc-finger</keyword>
<keyword evidence="1" id="KW-0479">Metal-binding</keyword>
<dbReference type="SUPFAM" id="SSF57850">
    <property type="entry name" value="RING/U-box"/>
    <property type="match status" value="1"/>
</dbReference>
<name>A0A915K5R5_ROMCU</name>
<evidence type="ECO:0000259" key="5">
    <source>
        <dbReference type="PROSITE" id="PS51292"/>
    </source>
</evidence>
<feature type="compositionally biased region" description="Polar residues" evidence="4">
    <location>
        <begin position="17"/>
        <end position="30"/>
    </location>
</feature>
<organism evidence="6 7">
    <name type="scientific">Romanomermis culicivorax</name>
    <name type="common">Nematode worm</name>
    <dbReference type="NCBI Taxonomy" id="13658"/>
    <lineage>
        <taxon>Eukaryota</taxon>
        <taxon>Metazoa</taxon>
        <taxon>Ecdysozoa</taxon>
        <taxon>Nematoda</taxon>
        <taxon>Enoplea</taxon>
        <taxon>Dorylaimia</taxon>
        <taxon>Mermithida</taxon>
        <taxon>Mermithoidea</taxon>
        <taxon>Mermithidae</taxon>
        <taxon>Romanomermis</taxon>
    </lineage>
</organism>
<feature type="compositionally biased region" description="Low complexity" evidence="4">
    <location>
        <begin position="1"/>
        <end position="16"/>
    </location>
</feature>
<dbReference type="GO" id="GO:0008270">
    <property type="term" value="F:zinc ion binding"/>
    <property type="evidence" value="ECO:0007669"/>
    <property type="project" value="UniProtKB-KW"/>
</dbReference>
<accession>A0A915K5R5</accession>
<dbReference type="WBParaSite" id="nRc.2.0.1.t34066-RA">
    <property type="protein sequence ID" value="nRc.2.0.1.t34066-RA"/>
    <property type="gene ID" value="nRc.2.0.1.g34066"/>
</dbReference>
<feature type="region of interest" description="Disordered" evidence="4">
    <location>
        <begin position="1"/>
        <end position="49"/>
    </location>
</feature>
<dbReference type="SMART" id="SM00744">
    <property type="entry name" value="RINGv"/>
    <property type="match status" value="1"/>
</dbReference>
<feature type="domain" description="RING-CH-type" evidence="5">
    <location>
        <begin position="201"/>
        <end position="242"/>
    </location>
</feature>
<evidence type="ECO:0000256" key="3">
    <source>
        <dbReference type="ARBA" id="ARBA00022833"/>
    </source>
</evidence>
<evidence type="ECO:0000256" key="4">
    <source>
        <dbReference type="SAM" id="MobiDB-lite"/>
    </source>
</evidence>
<dbReference type="PANTHER" id="PTHR46347">
    <property type="entry name" value="RING/FYVE/PHD ZINC FINGER SUPERFAMILY PROTEIN"/>
    <property type="match status" value="1"/>
</dbReference>
<evidence type="ECO:0000313" key="6">
    <source>
        <dbReference type="Proteomes" id="UP000887565"/>
    </source>
</evidence>
<keyword evidence="6" id="KW-1185">Reference proteome</keyword>
<evidence type="ECO:0000256" key="1">
    <source>
        <dbReference type="ARBA" id="ARBA00022723"/>
    </source>
</evidence>
<dbReference type="Proteomes" id="UP000887565">
    <property type="component" value="Unplaced"/>
</dbReference>
<feature type="region of interest" description="Disordered" evidence="4">
    <location>
        <begin position="152"/>
        <end position="180"/>
    </location>
</feature>
<dbReference type="PROSITE" id="PS51292">
    <property type="entry name" value="ZF_RING_CH"/>
    <property type="match status" value="1"/>
</dbReference>
<sequence>MKPTSVSLPPSPVLSSKRYSIQDSHNQKSLDQLPIVQKRQSSSSQNLKEEKEPLILHKYNFDANSFIKKTLSNYSVKNSVVELKEPIYSRHRPCAYCGQPNEIVRHFLYNEEDDVVQKSTLDDLYCQNCRKLFIERSKSDIQRMLIVQNDEQESSSSSNVRKSGRYSKKETKTFSSSAAAGRKTPSAVETAAIRAQSTWSSCSSLKPLCRICQLPGGDSGRSLINPCRCKGTMQFVHSGCLV</sequence>
<dbReference type="Pfam" id="PF12906">
    <property type="entry name" value="RINGv"/>
    <property type="match status" value="1"/>
</dbReference>
<proteinExistence type="predicted"/>
<evidence type="ECO:0000256" key="2">
    <source>
        <dbReference type="ARBA" id="ARBA00022771"/>
    </source>
</evidence>
<dbReference type="AlphaFoldDB" id="A0A915K5R5"/>
<protein>
    <submittedName>
        <fullName evidence="7">RING-CH-type domain-containing protein</fullName>
    </submittedName>
</protein>
<keyword evidence="3" id="KW-0862">Zinc</keyword>
<dbReference type="PANTHER" id="PTHR46347:SF1">
    <property type="entry name" value="RING_FYVE_PHD ZINC FINGER SUPERFAMILY PROTEIN"/>
    <property type="match status" value="1"/>
</dbReference>
<dbReference type="InterPro" id="IPR013083">
    <property type="entry name" value="Znf_RING/FYVE/PHD"/>
</dbReference>
<dbReference type="InterPro" id="IPR011016">
    <property type="entry name" value="Znf_RING-CH"/>
</dbReference>